<dbReference type="Proteomes" id="UP001521184">
    <property type="component" value="Unassembled WGS sequence"/>
</dbReference>
<gene>
    <name evidence="1" type="ORF">SLS58_007169</name>
</gene>
<reference evidence="1 2" key="1">
    <citation type="journal article" date="2023" name="Plant Dis.">
        <title>First Report of Diplodia intermedia Causing Canker and Dieback Diseases on Apple Trees in Canada.</title>
        <authorList>
            <person name="Ellouze W."/>
            <person name="Ilyukhin E."/>
            <person name="Sulman M."/>
            <person name="Ali S."/>
        </authorList>
    </citation>
    <scope>NUCLEOTIDE SEQUENCE [LARGE SCALE GENOMIC DNA]</scope>
    <source>
        <strain evidence="1 2">M45-28</strain>
    </source>
</reference>
<proteinExistence type="predicted"/>
<accession>A0ABR3TKX9</accession>
<name>A0ABR3TKX9_9PEZI</name>
<organism evidence="1 2">
    <name type="scientific">Diplodia intermedia</name>
    <dbReference type="NCBI Taxonomy" id="856260"/>
    <lineage>
        <taxon>Eukaryota</taxon>
        <taxon>Fungi</taxon>
        <taxon>Dikarya</taxon>
        <taxon>Ascomycota</taxon>
        <taxon>Pezizomycotina</taxon>
        <taxon>Dothideomycetes</taxon>
        <taxon>Dothideomycetes incertae sedis</taxon>
        <taxon>Botryosphaeriales</taxon>
        <taxon>Botryosphaeriaceae</taxon>
        <taxon>Diplodia</taxon>
    </lineage>
</organism>
<keyword evidence="2" id="KW-1185">Reference proteome</keyword>
<sequence length="913" mass="103837">MDEDKSNRLTEFTALAHLLFLRNNGAIESTSIDECEGSSCISNDDSETSTYTAHPGILSRSRDEKIFQRLLNRLSELLAVEKGGRFVSAAVLQENEKEEHVDIWVARNGGFGRDDHVLLSGLEQAMTSIAKCAEDAENTTHNLWEMMFSYSKPRIEMYRKDVTQLFQRNQRVINNALSKQRETVSEVSDIIREILFELSARGLASSKSRDGEKLDRLVYLAFKVRKLETSREELQSLLPDAALARKIHSGLCFLGRVRAAYETYITVCLTRWKGFEVRIHPVDESKPVKLHGRRLSLAETFGLIGLPLKDSTLKKYINRGKFGQREAVKEFNKLQGQEANVHAEVQLLFHVQKQPIRDCFPYVGSSKRNCFLCAEFLSALGGFGSRGSHGRPWSRWLIPSTAQLRLDNQEMIWNSIGKVQEHIKHQLLCPLEKGKNFNPESTIGLTAPSSSSARTDRPEFLDNSTMQMFLRNRDRQSRQQQMIGLVNPAQMEEEYNQQSMESTNEIRPARTAGETDEEFECDGGCLRYTSRRCGKCGNDFFCSTSCEAKMGPHHAFRCNIGRPLTTADYLMLDISGDMIPEDPDVLADFGFTNLLPREHCNLLGLYKGLDYLGVTAEQLHEWQQSGSIVEHVKETFSDLPVSSRGGYYPWFMDNQQRIFNQGKHRSDQRTSSEEKMQRCYDQTRMYLDPQDQETPIHELQPASKRKAFVFYSLIAQRSHPRPTFYGPYIDFGFCVCTGASMEHALGALYQKLLFGDTIIAPWMPRSIAPDVAMRPPLCTFTEFWQAFDRGGLTELMDSCGLKAEREKFPHLDSVLSRRVDEPLPGVWMLQTFVNDESETVAPDCIVFSYGFIACTNPIDTAELKAFYQDVLASADPLDLEKASLERRLLDFGRRHVNVSAKVLKILEKTSILD</sequence>
<dbReference type="Pfam" id="PF14441">
    <property type="entry name" value="OTT_1508_deam"/>
    <property type="match status" value="1"/>
</dbReference>
<evidence type="ECO:0008006" key="3">
    <source>
        <dbReference type="Google" id="ProtNLM"/>
    </source>
</evidence>
<evidence type="ECO:0000313" key="2">
    <source>
        <dbReference type="Proteomes" id="UP001521184"/>
    </source>
</evidence>
<protein>
    <recommendedName>
        <fullName evidence="3">Suppressor of anucleate metulae protein B</fullName>
    </recommendedName>
</protein>
<dbReference type="EMBL" id="JAKEKT020000053">
    <property type="protein sequence ID" value="KAL1640218.1"/>
    <property type="molecule type" value="Genomic_DNA"/>
</dbReference>
<dbReference type="InterPro" id="IPR027796">
    <property type="entry name" value="OTT_1508_deam-like"/>
</dbReference>
<comment type="caution">
    <text evidence="1">The sequence shown here is derived from an EMBL/GenBank/DDBJ whole genome shotgun (WGS) entry which is preliminary data.</text>
</comment>
<evidence type="ECO:0000313" key="1">
    <source>
        <dbReference type="EMBL" id="KAL1640218.1"/>
    </source>
</evidence>